<dbReference type="InterPro" id="IPR029063">
    <property type="entry name" value="SAM-dependent_MTases_sf"/>
</dbReference>
<protein>
    <submittedName>
        <fullName evidence="1">Uncharacterized protein</fullName>
    </submittedName>
</protein>
<dbReference type="EMBL" id="JAWPET010000001">
    <property type="protein sequence ID" value="MDW2852360.1"/>
    <property type="molecule type" value="Genomic_DNA"/>
</dbReference>
<dbReference type="Proteomes" id="UP001281096">
    <property type="component" value="Unassembled WGS sequence"/>
</dbReference>
<organism evidence="1 2">
    <name type="scientific">Mesomycoplasma ovipneumoniae</name>
    <dbReference type="NCBI Taxonomy" id="29562"/>
    <lineage>
        <taxon>Bacteria</taxon>
        <taxon>Bacillati</taxon>
        <taxon>Mycoplasmatota</taxon>
        <taxon>Mycoplasmoidales</taxon>
        <taxon>Metamycoplasmataceae</taxon>
        <taxon>Mesomycoplasma</taxon>
    </lineage>
</organism>
<reference evidence="1" key="1">
    <citation type="submission" date="2023-10" db="EMBL/GenBank/DDBJ databases">
        <title>Genome sequences of Mycoplasma ovipneumoniae isolated from goats.</title>
        <authorList>
            <person name="Spergser J."/>
        </authorList>
    </citation>
    <scope>NUCLEOTIDE SEQUENCE</scope>
    <source>
        <strain evidence="1">2167_2</strain>
    </source>
</reference>
<dbReference type="RefSeq" id="WP_318042860.1">
    <property type="nucleotide sequence ID" value="NZ_JAWPET010000001.1"/>
</dbReference>
<gene>
    <name evidence="1" type="ORF">R7V46_00355</name>
</gene>
<name>A0AAP6CT09_9BACT</name>
<proteinExistence type="predicted"/>
<evidence type="ECO:0000313" key="1">
    <source>
        <dbReference type="EMBL" id="MDW2852360.1"/>
    </source>
</evidence>
<comment type="caution">
    <text evidence="1">The sequence shown here is derived from an EMBL/GenBank/DDBJ whole genome shotgun (WGS) entry which is preliminary data.</text>
</comment>
<evidence type="ECO:0000313" key="2">
    <source>
        <dbReference type="Proteomes" id="UP001281096"/>
    </source>
</evidence>
<dbReference type="NCBIfam" id="NF045953">
    <property type="entry name" value="DCM_methyl_Nterm"/>
    <property type="match status" value="1"/>
</dbReference>
<accession>A0AAP6CT09</accession>
<dbReference type="Gene3D" id="3.40.50.150">
    <property type="entry name" value="Vaccinia Virus protein VP39"/>
    <property type="match status" value="1"/>
</dbReference>
<sequence length="146" mass="16759">MKKITIFEAFAGLGSQLRALKLVGKTLNFEVESLGIIEWYIHAIISYQIINYEVLPADTKTPIEVIIDQLSSLSLSIDSKNLVSKNYFQKMKEDKLRKIYPYFLKMLNNPSLSLSLSLSLSSLQTIKIIIILDIQIFIKLMKYLKI</sequence>
<dbReference type="AlphaFoldDB" id="A0AAP6CT09"/>